<dbReference type="EMBL" id="MFGX01000069">
    <property type="protein sequence ID" value="OGF54927.1"/>
    <property type="molecule type" value="Genomic_DNA"/>
</dbReference>
<evidence type="ECO:0000313" key="2">
    <source>
        <dbReference type="EMBL" id="OGF54927.1"/>
    </source>
</evidence>
<reference evidence="2 3" key="1">
    <citation type="journal article" date="2016" name="Nat. Commun.">
        <title>Thousands of microbial genomes shed light on interconnected biogeochemical processes in an aquifer system.</title>
        <authorList>
            <person name="Anantharaman K."/>
            <person name="Brown C.T."/>
            <person name="Hug L.A."/>
            <person name="Sharon I."/>
            <person name="Castelle C.J."/>
            <person name="Probst A.J."/>
            <person name="Thomas B.C."/>
            <person name="Singh A."/>
            <person name="Wilkins M.J."/>
            <person name="Karaoz U."/>
            <person name="Brodie E.L."/>
            <person name="Williams K.H."/>
            <person name="Hubbard S.S."/>
            <person name="Banfield J.F."/>
        </authorList>
    </citation>
    <scope>NUCLEOTIDE SEQUENCE [LARGE SCALE GENOMIC DNA]</scope>
    <source>
        <strain evidence="3">RBG_16_55_9</strain>
    </source>
</reference>
<evidence type="ECO:0000313" key="3">
    <source>
        <dbReference type="Proteomes" id="UP000179157"/>
    </source>
</evidence>
<dbReference type="InterPro" id="IPR005948">
    <property type="entry name" value="ThiB-like"/>
</dbReference>
<dbReference type="GO" id="GO:0015888">
    <property type="term" value="P:thiamine transport"/>
    <property type="evidence" value="ECO:0007669"/>
    <property type="project" value="InterPro"/>
</dbReference>
<dbReference type="PANTHER" id="PTHR30006">
    <property type="entry name" value="THIAMINE-BINDING PERIPLASMIC PROTEIN-RELATED"/>
    <property type="match status" value="1"/>
</dbReference>
<gene>
    <name evidence="2" type="ORF">A2Z21_08300</name>
</gene>
<evidence type="ECO:0000256" key="1">
    <source>
        <dbReference type="ARBA" id="ARBA00022729"/>
    </source>
</evidence>
<dbReference type="Gene3D" id="3.40.190.10">
    <property type="entry name" value="Periplasmic binding protein-like II"/>
    <property type="match status" value="2"/>
</dbReference>
<dbReference type="PANTHER" id="PTHR30006:SF2">
    <property type="entry name" value="ABC TRANSPORTER SUBSTRATE-BINDING PROTEIN"/>
    <property type="match status" value="1"/>
</dbReference>
<evidence type="ECO:0008006" key="4">
    <source>
        <dbReference type="Google" id="ProtNLM"/>
    </source>
</evidence>
<dbReference type="GO" id="GO:0030975">
    <property type="term" value="F:thiamine binding"/>
    <property type="evidence" value="ECO:0007669"/>
    <property type="project" value="InterPro"/>
</dbReference>
<comment type="caution">
    <text evidence="2">The sequence shown here is derived from an EMBL/GenBank/DDBJ whole genome shotgun (WGS) entry which is preliminary data.</text>
</comment>
<dbReference type="NCBIfam" id="TIGR01254">
    <property type="entry name" value="sfuA"/>
    <property type="match status" value="1"/>
</dbReference>
<dbReference type="Pfam" id="PF13343">
    <property type="entry name" value="SBP_bac_6"/>
    <property type="match status" value="1"/>
</dbReference>
<dbReference type="SUPFAM" id="SSF53850">
    <property type="entry name" value="Periplasmic binding protein-like II"/>
    <property type="match status" value="1"/>
</dbReference>
<name>A0A1F5UUT6_FRAXR</name>
<feature type="non-terminal residue" evidence="2">
    <location>
        <position position="1"/>
    </location>
</feature>
<sequence>IAERDATGQAPADVFIGVEINDVGTAERHDVFSPLTVVAVPNLAGVPEEIQLDRSGKLIPYEHGFITLVYDSQKMPADQVPRTFSDLLSPQYRKQLIVEDPRTSSPGLSFLLWTIAKFGDPGYLDFWRQLLPNILTITPSWDSAFDLFSKGEAPMMVSFSADHAYDVIVNQSNRIQVLTLDGEGYRTIYGMGMVKGAKHPDLAKSLLNIVLSPGVQSQLTETEWMIPANVNASARVIWWQNLVSPSKPVLLPTEQVSENLERWVNQWVNAILGG</sequence>
<proteinExistence type="predicted"/>
<organism evidence="2 3">
    <name type="scientific">Fraserbacteria sp. (strain RBG_16_55_9)</name>
    <dbReference type="NCBI Taxonomy" id="1817864"/>
    <lineage>
        <taxon>Bacteria</taxon>
        <taxon>Candidatus Fraseribacteriota</taxon>
    </lineage>
</organism>
<dbReference type="STRING" id="1817864.A2Z21_08300"/>
<accession>A0A1F5UUT6</accession>
<dbReference type="Proteomes" id="UP000179157">
    <property type="component" value="Unassembled WGS sequence"/>
</dbReference>
<keyword evidence="1" id="KW-0732">Signal</keyword>
<dbReference type="AlphaFoldDB" id="A0A1F5UUT6"/>
<protein>
    <recommendedName>
        <fullName evidence="4">Thiamine ABC transporter substrate-binding protein</fullName>
    </recommendedName>
</protein>